<organism evidence="1 2">
    <name type="scientific">Catharanthus roseus</name>
    <name type="common">Madagascar periwinkle</name>
    <name type="synonym">Vinca rosea</name>
    <dbReference type="NCBI Taxonomy" id="4058"/>
    <lineage>
        <taxon>Eukaryota</taxon>
        <taxon>Viridiplantae</taxon>
        <taxon>Streptophyta</taxon>
        <taxon>Embryophyta</taxon>
        <taxon>Tracheophyta</taxon>
        <taxon>Spermatophyta</taxon>
        <taxon>Magnoliopsida</taxon>
        <taxon>eudicotyledons</taxon>
        <taxon>Gunneridae</taxon>
        <taxon>Pentapetalae</taxon>
        <taxon>asterids</taxon>
        <taxon>lamiids</taxon>
        <taxon>Gentianales</taxon>
        <taxon>Apocynaceae</taxon>
        <taxon>Rauvolfioideae</taxon>
        <taxon>Vinceae</taxon>
        <taxon>Catharanthinae</taxon>
        <taxon>Catharanthus</taxon>
    </lineage>
</organism>
<accession>A0ACB9ZRS6</accession>
<evidence type="ECO:0000313" key="1">
    <source>
        <dbReference type="EMBL" id="KAI5649120.1"/>
    </source>
</evidence>
<dbReference type="Proteomes" id="UP001060085">
    <property type="component" value="Linkage Group LG08"/>
</dbReference>
<comment type="caution">
    <text evidence="1">The sequence shown here is derived from an EMBL/GenBank/DDBJ whole genome shotgun (WGS) entry which is preliminary data.</text>
</comment>
<sequence length="206" mass="23300">MEVVEQFWDSLRPLTSANFNHSLISTCLHLHDWGRQTLGNFQKILPDSLRIYIGSRAKNNPTGSESSSTSSTSHFYTNLWGVYTAPKVKVFLWRLYNNIFPTRKNLSKRITTISPCCAMCPADEEDVLHIFFHCRIATETCDGASVGGLIRDHLGRHAETIAIRESLRLTRRFGYTNYTVESDCKAIIDQLQARSGILGSLGHIHQ</sequence>
<evidence type="ECO:0000313" key="2">
    <source>
        <dbReference type="Proteomes" id="UP001060085"/>
    </source>
</evidence>
<gene>
    <name evidence="1" type="ORF">M9H77_35125</name>
</gene>
<name>A0ACB9ZRS6_CATRO</name>
<reference evidence="2" key="1">
    <citation type="journal article" date="2023" name="Nat. Plants">
        <title>Single-cell RNA sequencing provides a high-resolution roadmap for understanding the multicellular compartmentation of specialized metabolism.</title>
        <authorList>
            <person name="Sun S."/>
            <person name="Shen X."/>
            <person name="Li Y."/>
            <person name="Li Y."/>
            <person name="Wang S."/>
            <person name="Li R."/>
            <person name="Zhang H."/>
            <person name="Shen G."/>
            <person name="Guo B."/>
            <person name="Wei J."/>
            <person name="Xu J."/>
            <person name="St-Pierre B."/>
            <person name="Chen S."/>
            <person name="Sun C."/>
        </authorList>
    </citation>
    <scope>NUCLEOTIDE SEQUENCE [LARGE SCALE GENOMIC DNA]</scope>
</reference>
<keyword evidence="2" id="KW-1185">Reference proteome</keyword>
<proteinExistence type="predicted"/>
<protein>
    <submittedName>
        <fullName evidence="1">Uncharacterized protein</fullName>
    </submittedName>
</protein>
<dbReference type="EMBL" id="CM044708">
    <property type="protein sequence ID" value="KAI5649120.1"/>
    <property type="molecule type" value="Genomic_DNA"/>
</dbReference>